<dbReference type="AlphaFoldDB" id="A0A0Z8R1G1"/>
<dbReference type="Proteomes" id="UP000069526">
    <property type="component" value="Unassembled WGS sequence"/>
</dbReference>
<organism evidence="2 3">
    <name type="scientific">Streptococcus suis</name>
    <dbReference type="NCBI Taxonomy" id="1307"/>
    <lineage>
        <taxon>Bacteria</taxon>
        <taxon>Bacillati</taxon>
        <taxon>Bacillota</taxon>
        <taxon>Bacilli</taxon>
        <taxon>Lactobacillales</taxon>
        <taxon>Streptococcaceae</taxon>
        <taxon>Streptococcus</taxon>
    </lineage>
</organism>
<sequence>MDNKVLYHKKFGKVEMTISKTTWKEKVSFLVGAILLGLTIWYFTK</sequence>
<proteinExistence type="predicted"/>
<keyword evidence="1" id="KW-0812">Transmembrane</keyword>
<dbReference type="EMBL" id="FIJK01000084">
    <property type="protein sequence ID" value="CYW74224.1"/>
    <property type="molecule type" value="Genomic_DNA"/>
</dbReference>
<keyword evidence="1" id="KW-0472">Membrane</keyword>
<reference evidence="2 3" key="1">
    <citation type="submission" date="2016-02" db="EMBL/GenBank/DDBJ databases">
        <authorList>
            <consortium name="Pathogen Informatics"/>
        </authorList>
    </citation>
    <scope>NUCLEOTIDE SEQUENCE [LARGE SCALE GENOMIC DNA]</scope>
    <source>
        <strain evidence="2 3">SS1013</strain>
    </source>
</reference>
<dbReference type="RefSeq" id="WP_171841175.1">
    <property type="nucleotide sequence ID" value="NZ_CEIH01000057.1"/>
</dbReference>
<evidence type="ECO:0000313" key="2">
    <source>
        <dbReference type="EMBL" id="CYW74224.1"/>
    </source>
</evidence>
<protein>
    <submittedName>
        <fullName evidence="2">Uncharacterized protein</fullName>
    </submittedName>
</protein>
<evidence type="ECO:0000313" key="3">
    <source>
        <dbReference type="Proteomes" id="UP000069526"/>
    </source>
</evidence>
<feature type="transmembrane region" description="Helical" evidence="1">
    <location>
        <begin position="27"/>
        <end position="44"/>
    </location>
</feature>
<accession>A0A0Z8R1G1</accession>
<evidence type="ECO:0000256" key="1">
    <source>
        <dbReference type="SAM" id="Phobius"/>
    </source>
</evidence>
<name>A0A0Z8R1G1_STRSU</name>
<keyword evidence="1" id="KW-1133">Transmembrane helix</keyword>
<gene>
    <name evidence="2" type="ORF">ERS132539_02238</name>
</gene>